<feature type="transmembrane region" description="Helical" evidence="5">
    <location>
        <begin position="276"/>
        <end position="297"/>
    </location>
</feature>
<sequence length="455" mass="48172">MDHSNEEKSGTAQFVLTAVLLCAAIVLGGSTRGVLADSLVQVLALLLVAMLLWPDPRRLVPAGTAWLPLLVLLIPLLACLPMPGGLWSTLGARAPLAGELASVQVRPDAHVGLIAYAAERALWSLLPAAALYLSVLRLSLARQKQLLALLFAFALIGVILGFAQLADGPDSALRLHRPTNTVSAVGFFANRNHFASFLGMVLPLVLAAAAWYAGERAAGKRINPLVIVGLIGLAVVLILGVALTGSRAGLGLGMLSLLLAIPLIFSLRHRRGSKRVLAIIATVGIALTVQFALFGIMQKLSVDPLTDSRWTMNQLALPAAQDQGALGAGPGTFRQIYQPYEARARPNPLIVAHAHNDYLEVWLESGWPGLAAIALMLAYVAWFGIAVWRQDDGPGRLTARACTIALLLVLVHSALDYPLRTTSNQVVFALLLAIVVRVAGSARETRVAPVPATAA</sequence>
<dbReference type="STRING" id="1121015.GCA_000420545_01632"/>
<proteinExistence type="predicted"/>
<dbReference type="EMBL" id="AVCI01000001">
    <property type="protein sequence ID" value="KFN45088.1"/>
    <property type="molecule type" value="Genomic_DNA"/>
</dbReference>
<accession>A0A091AXN9</accession>
<feature type="domain" description="O-antigen ligase-related" evidence="6">
    <location>
        <begin position="233"/>
        <end position="373"/>
    </location>
</feature>
<feature type="transmembrane region" description="Helical" evidence="5">
    <location>
        <begin position="147"/>
        <end position="166"/>
    </location>
</feature>
<keyword evidence="3 5" id="KW-1133">Transmembrane helix</keyword>
<dbReference type="eggNOG" id="COG3307">
    <property type="taxonomic scope" value="Bacteria"/>
</dbReference>
<organism evidence="7 8">
    <name type="scientific">Arenimonas oryziterrae DSM 21050 = YC6267</name>
    <dbReference type="NCBI Taxonomy" id="1121015"/>
    <lineage>
        <taxon>Bacteria</taxon>
        <taxon>Pseudomonadati</taxon>
        <taxon>Pseudomonadota</taxon>
        <taxon>Gammaproteobacteria</taxon>
        <taxon>Lysobacterales</taxon>
        <taxon>Lysobacteraceae</taxon>
        <taxon>Arenimonas</taxon>
    </lineage>
</organism>
<evidence type="ECO:0000259" key="6">
    <source>
        <dbReference type="Pfam" id="PF04932"/>
    </source>
</evidence>
<gene>
    <name evidence="7" type="ORF">N789_03435</name>
</gene>
<keyword evidence="2 5" id="KW-0812">Transmembrane</keyword>
<name>A0A091AXN9_9GAMM</name>
<reference evidence="7 8" key="1">
    <citation type="submission" date="2013-09" db="EMBL/GenBank/DDBJ databases">
        <title>Genome sequencing of Arenimonas oryziterrae.</title>
        <authorList>
            <person name="Chen F."/>
            <person name="Wang G."/>
        </authorList>
    </citation>
    <scope>NUCLEOTIDE SEQUENCE [LARGE SCALE GENOMIC DNA]</scope>
    <source>
        <strain evidence="7 8">YC6267</strain>
    </source>
</reference>
<protein>
    <recommendedName>
        <fullName evidence="6">O-antigen ligase-related domain-containing protein</fullName>
    </recommendedName>
</protein>
<evidence type="ECO:0000256" key="1">
    <source>
        <dbReference type="ARBA" id="ARBA00004141"/>
    </source>
</evidence>
<keyword evidence="8" id="KW-1185">Reference proteome</keyword>
<dbReference type="InterPro" id="IPR051533">
    <property type="entry name" value="WaaL-like"/>
</dbReference>
<feature type="transmembrane region" description="Helical" evidence="5">
    <location>
        <begin position="65"/>
        <end position="86"/>
    </location>
</feature>
<evidence type="ECO:0000256" key="5">
    <source>
        <dbReference type="SAM" id="Phobius"/>
    </source>
</evidence>
<dbReference type="RefSeq" id="WP_022969253.1">
    <property type="nucleotide sequence ID" value="NZ_ATVD01000002.1"/>
</dbReference>
<comment type="caution">
    <text evidence="7">The sequence shown here is derived from an EMBL/GenBank/DDBJ whole genome shotgun (WGS) entry which is preliminary data.</text>
</comment>
<dbReference type="Proteomes" id="UP000029385">
    <property type="component" value="Unassembled WGS sequence"/>
</dbReference>
<comment type="subcellular location">
    <subcellularLocation>
        <location evidence="1">Membrane</location>
        <topology evidence="1">Multi-pass membrane protein</topology>
    </subcellularLocation>
</comment>
<dbReference type="PATRIC" id="fig|1121015.4.peg.676"/>
<keyword evidence="4 5" id="KW-0472">Membrane</keyword>
<dbReference type="AlphaFoldDB" id="A0A091AXN9"/>
<feature type="transmembrane region" description="Helical" evidence="5">
    <location>
        <begin position="12"/>
        <end position="29"/>
    </location>
</feature>
<evidence type="ECO:0000256" key="2">
    <source>
        <dbReference type="ARBA" id="ARBA00022692"/>
    </source>
</evidence>
<evidence type="ECO:0000256" key="4">
    <source>
        <dbReference type="ARBA" id="ARBA00023136"/>
    </source>
</evidence>
<dbReference type="PANTHER" id="PTHR37422">
    <property type="entry name" value="TEICHURONIC ACID BIOSYNTHESIS PROTEIN TUAE"/>
    <property type="match status" value="1"/>
</dbReference>
<dbReference type="Pfam" id="PF04932">
    <property type="entry name" value="Wzy_C"/>
    <property type="match status" value="1"/>
</dbReference>
<evidence type="ECO:0000256" key="3">
    <source>
        <dbReference type="ARBA" id="ARBA00022989"/>
    </source>
</evidence>
<feature type="transmembrane region" description="Helical" evidence="5">
    <location>
        <begin position="35"/>
        <end position="53"/>
    </location>
</feature>
<feature type="transmembrane region" description="Helical" evidence="5">
    <location>
        <begin position="194"/>
        <end position="213"/>
    </location>
</feature>
<feature type="transmembrane region" description="Helical" evidence="5">
    <location>
        <begin position="249"/>
        <end position="267"/>
    </location>
</feature>
<evidence type="ECO:0000313" key="7">
    <source>
        <dbReference type="EMBL" id="KFN45088.1"/>
    </source>
</evidence>
<dbReference type="GO" id="GO:0016020">
    <property type="term" value="C:membrane"/>
    <property type="evidence" value="ECO:0007669"/>
    <property type="project" value="UniProtKB-SubCell"/>
</dbReference>
<feature type="transmembrane region" description="Helical" evidence="5">
    <location>
        <begin position="225"/>
        <end position="243"/>
    </location>
</feature>
<feature type="transmembrane region" description="Helical" evidence="5">
    <location>
        <begin position="121"/>
        <end position="140"/>
    </location>
</feature>
<dbReference type="PANTHER" id="PTHR37422:SF13">
    <property type="entry name" value="LIPOPOLYSACCHARIDE BIOSYNTHESIS PROTEIN PA4999-RELATED"/>
    <property type="match status" value="1"/>
</dbReference>
<feature type="transmembrane region" description="Helical" evidence="5">
    <location>
        <begin position="366"/>
        <end position="385"/>
    </location>
</feature>
<evidence type="ECO:0000313" key="8">
    <source>
        <dbReference type="Proteomes" id="UP000029385"/>
    </source>
</evidence>
<dbReference type="InterPro" id="IPR007016">
    <property type="entry name" value="O-antigen_ligase-rel_domated"/>
</dbReference>